<dbReference type="InterPro" id="IPR032109">
    <property type="entry name" value="Big_3_5"/>
</dbReference>
<dbReference type="Proteomes" id="UP001501072">
    <property type="component" value="Unassembled WGS sequence"/>
</dbReference>
<proteinExistence type="predicted"/>
<keyword evidence="3" id="KW-1185">Reference proteome</keyword>
<reference evidence="2 3" key="1">
    <citation type="journal article" date="2019" name="Int. J. Syst. Evol. Microbiol.">
        <title>The Global Catalogue of Microorganisms (GCM) 10K type strain sequencing project: providing services to taxonomists for standard genome sequencing and annotation.</title>
        <authorList>
            <consortium name="The Broad Institute Genomics Platform"/>
            <consortium name="The Broad Institute Genome Sequencing Center for Infectious Disease"/>
            <person name="Wu L."/>
            <person name="Ma J."/>
        </authorList>
    </citation>
    <scope>NUCLEOTIDE SEQUENCE [LARGE SCALE GENOMIC DNA]</scope>
    <source>
        <strain evidence="2 3">JCM 11269</strain>
    </source>
</reference>
<evidence type="ECO:0000313" key="2">
    <source>
        <dbReference type="EMBL" id="GAA1013814.1"/>
    </source>
</evidence>
<dbReference type="InterPro" id="IPR013783">
    <property type="entry name" value="Ig-like_fold"/>
</dbReference>
<dbReference type="RefSeq" id="WP_236561326.1">
    <property type="nucleotide sequence ID" value="NZ_BAAAHU010000048.1"/>
</dbReference>
<dbReference type="EMBL" id="BAAAHU010000048">
    <property type="protein sequence ID" value="GAA1013814.1"/>
    <property type="molecule type" value="Genomic_DNA"/>
</dbReference>
<organism evidence="2 3">
    <name type="scientific">Streptomyces thermogriseus</name>
    <dbReference type="NCBI Taxonomy" id="75292"/>
    <lineage>
        <taxon>Bacteria</taxon>
        <taxon>Bacillati</taxon>
        <taxon>Actinomycetota</taxon>
        <taxon>Actinomycetes</taxon>
        <taxon>Kitasatosporales</taxon>
        <taxon>Streptomycetaceae</taxon>
        <taxon>Streptomyces</taxon>
    </lineage>
</organism>
<evidence type="ECO:0000313" key="3">
    <source>
        <dbReference type="Proteomes" id="UP001501072"/>
    </source>
</evidence>
<sequence length="111" mass="11176">MTASPSVTTVGSPVLLTATVTCTSDPSGGLGVTFFSNGDLLATVPVSASGVAQYSVSFATAGTRTITAAYNGNGACDASNGTTTVTVSSVPKPPYPGHCSRPCGGLYHWWW</sequence>
<name>A0ABN1T3K7_9ACTN</name>
<feature type="domain" description="Bacterial Ig-like" evidence="1">
    <location>
        <begin position="1"/>
        <end position="88"/>
    </location>
</feature>
<accession>A0ABN1T3K7</accession>
<dbReference type="Pfam" id="PF16640">
    <property type="entry name" value="Big_3_5"/>
    <property type="match status" value="1"/>
</dbReference>
<evidence type="ECO:0000259" key="1">
    <source>
        <dbReference type="Pfam" id="PF16640"/>
    </source>
</evidence>
<protein>
    <recommendedName>
        <fullName evidence="1">Bacterial Ig-like domain-containing protein</fullName>
    </recommendedName>
</protein>
<gene>
    <name evidence="2" type="ORF">GCM10009564_41710</name>
</gene>
<comment type="caution">
    <text evidence="2">The sequence shown here is derived from an EMBL/GenBank/DDBJ whole genome shotgun (WGS) entry which is preliminary data.</text>
</comment>
<dbReference type="Gene3D" id="2.60.40.10">
    <property type="entry name" value="Immunoglobulins"/>
    <property type="match status" value="1"/>
</dbReference>